<keyword evidence="1" id="KW-0472">Membrane</keyword>
<evidence type="ECO:0000313" key="2">
    <source>
        <dbReference type="EMBL" id="HIZ24991.1"/>
    </source>
</evidence>
<dbReference type="Proteomes" id="UP000824044">
    <property type="component" value="Unassembled WGS sequence"/>
</dbReference>
<keyword evidence="1" id="KW-0812">Transmembrane</keyword>
<reference evidence="2" key="2">
    <citation type="submission" date="2021-04" db="EMBL/GenBank/DDBJ databases">
        <authorList>
            <person name="Gilroy R."/>
        </authorList>
    </citation>
    <scope>NUCLEOTIDE SEQUENCE</scope>
    <source>
        <strain evidence="2">CHK33-5263</strain>
    </source>
</reference>
<name>A0A9D2IVQ9_9FIRM</name>
<sequence length="260" mass="28261">MKRNFYHIFCALFVLLVCAGWAALTVFEIAKTDNIAVPIVLLCLAACFALLRLDSLVHESGHLIFGLFAGLRLRRVAFGWVSFGDGGVRFGSRSVAGETQFSLKKPQGAHAKLIAATVGGPILGIVFGVSMLALYFVLPMHPALTFFTLYALWCLAEGVMELLPAQLAAGKTDGLVLKELIQRTGETEVAIRIMQAQLLAKDGDFSHVSRALLYDVPVVRADSPAFSELLKLRAAWCEFFGDKAGVSEAQTRLQTIAQED</sequence>
<feature type="transmembrane region" description="Helical" evidence="1">
    <location>
        <begin position="35"/>
        <end position="53"/>
    </location>
</feature>
<gene>
    <name evidence="2" type="ORF">H9812_05935</name>
</gene>
<evidence type="ECO:0000256" key="1">
    <source>
        <dbReference type="SAM" id="Phobius"/>
    </source>
</evidence>
<evidence type="ECO:0008006" key="4">
    <source>
        <dbReference type="Google" id="ProtNLM"/>
    </source>
</evidence>
<evidence type="ECO:0000313" key="3">
    <source>
        <dbReference type="Proteomes" id="UP000824044"/>
    </source>
</evidence>
<dbReference type="EMBL" id="DXBS01000113">
    <property type="protein sequence ID" value="HIZ24991.1"/>
    <property type="molecule type" value="Genomic_DNA"/>
</dbReference>
<keyword evidence="1" id="KW-1133">Transmembrane helix</keyword>
<proteinExistence type="predicted"/>
<dbReference type="AlphaFoldDB" id="A0A9D2IVQ9"/>
<feature type="transmembrane region" description="Helical" evidence="1">
    <location>
        <begin position="144"/>
        <end position="163"/>
    </location>
</feature>
<accession>A0A9D2IVQ9</accession>
<protein>
    <recommendedName>
        <fullName evidence="4">M50 family peptidase</fullName>
    </recommendedName>
</protein>
<organism evidence="2 3">
    <name type="scientific">Candidatus Gallimonas intestinigallinarum</name>
    <dbReference type="NCBI Taxonomy" id="2838604"/>
    <lineage>
        <taxon>Bacteria</taxon>
        <taxon>Bacillati</taxon>
        <taxon>Bacillota</taxon>
        <taxon>Clostridia</taxon>
        <taxon>Candidatus Gallimonas</taxon>
    </lineage>
</organism>
<feature type="transmembrane region" description="Helical" evidence="1">
    <location>
        <begin position="113"/>
        <end position="138"/>
    </location>
</feature>
<comment type="caution">
    <text evidence="2">The sequence shown here is derived from an EMBL/GenBank/DDBJ whole genome shotgun (WGS) entry which is preliminary data.</text>
</comment>
<reference evidence="2" key="1">
    <citation type="journal article" date="2021" name="PeerJ">
        <title>Extensive microbial diversity within the chicken gut microbiome revealed by metagenomics and culture.</title>
        <authorList>
            <person name="Gilroy R."/>
            <person name="Ravi A."/>
            <person name="Getino M."/>
            <person name="Pursley I."/>
            <person name="Horton D.L."/>
            <person name="Alikhan N.F."/>
            <person name="Baker D."/>
            <person name="Gharbi K."/>
            <person name="Hall N."/>
            <person name="Watson M."/>
            <person name="Adriaenssens E.M."/>
            <person name="Foster-Nyarko E."/>
            <person name="Jarju S."/>
            <person name="Secka A."/>
            <person name="Antonio M."/>
            <person name="Oren A."/>
            <person name="Chaudhuri R.R."/>
            <person name="La Ragione R."/>
            <person name="Hildebrand F."/>
            <person name="Pallen M.J."/>
        </authorList>
    </citation>
    <scope>NUCLEOTIDE SEQUENCE</scope>
    <source>
        <strain evidence="2">CHK33-5263</strain>
    </source>
</reference>